<protein>
    <submittedName>
        <fullName evidence="2">FGL2-like protein</fullName>
    </submittedName>
</protein>
<name>A0ABY7F5G1_MYAAR</name>
<dbReference type="Pfam" id="PF00147">
    <property type="entry name" value="Fibrinogen_C"/>
    <property type="match status" value="1"/>
</dbReference>
<reference evidence="2" key="1">
    <citation type="submission" date="2022-11" db="EMBL/GenBank/DDBJ databases">
        <title>Centuries of genome instability and evolution in soft-shell clam transmissible cancer (bioRxiv).</title>
        <authorList>
            <person name="Hart S.F.M."/>
            <person name="Yonemitsu M.A."/>
            <person name="Giersch R.M."/>
            <person name="Beal B.F."/>
            <person name="Arriagada G."/>
            <person name="Davis B.W."/>
            <person name="Ostrander E.A."/>
            <person name="Goff S.P."/>
            <person name="Metzger M.J."/>
        </authorList>
    </citation>
    <scope>NUCLEOTIDE SEQUENCE</scope>
    <source>
        <strain evidence="2">MELC-2E11</strain>
        <tissue evidence="2">Siphon/mantle</tissue>
    </source>
</reference>
<evidence type="ECO:0000313" key="3">
    <source>
        <dbReference type="Proteomes" id="UP001164746"/>
    </source>
</evidence>
<feature type="domain" description="Fibrinogen C-terminal" evidence="1">
    <location>
        <begin position="1"/>
        <end position="94"/>
    </location>
</feature>
<keyword evidence="3" id="KW-1185">Reference proteome</keyword>
<dbReference type="SUPFAM" id="SSF56496">
    <property type="entry name" value="Fibrinogen C-terminal domain-like"/>
    <property type="match status" value="1"/>
</dbReference>
<feature type="non-terminal residue" evidence="2">
    <location>
        <position position="94"/>
    </location>
</feature>
<dbReference type="NCBIfam" id="NF040941">
    <property type="entry name" value="GGGWT_bact"/>
    <property type="match status" value="1"/>
</dbReference>
<organism evidence="2 3">
    <name type="scientific">Mya arenaria</name>
    <name type="common">Soft-shell clam</name>
    <dbReference type="NCBI Taxonomy" id="6604"/>
    <lineage>
        <taxon>Eukaryota</taxon>
        <taxon>Metazoa</taxon>
        <taxon>Spiralia</taxon>
        <taxon>Lophotrochozoa</taxon>
        <taxon>Mollusca</taxon>
        <taxon>Bivalvia</taxon>
        <taxon>Autobranchia</taxon>
        <taxon>Heteroconchia</taxon>
        <taxon>Euheterodonta</taxon>
        <taxon>Imparidentia</taxon>
        <taxon>Neoheterodontei</taxon>
        <taxon>Myida</taxon>
        <taxon>Myoidea</taxon>
        <taxon>Myidae</taxon>
        <taxon>Mya</taxon>
    </lineage>
</organism>
<accession>A0ABY7F5G1</accession>
<proteinExistence type="predicted"/>
<dbReference type="InterPro" id="IPR036056">
    <property type="entry name" value="Fibrinogen-like_C"/>
</dbReference>
<dbReference type="PROSITE" id="PS51406">
    <property type="entry name" value="FIBRINOGEN_C_2"/>
    <property type="match status" value="1"/>
</dbReference>
<dbReference type="EMBL" id="CP111021">
    <property type="protein sequence ID" value="WAR16832.1"/>
    <property type="molecule type" value="Genomic_DNA"/>
</dbReference>
<evidence type="ECO:0000313" key="2">
    <source>
        <dbReference type="EMBL" id="WAR16832.1"/>
    </source>
</evidence>
<evidence type="ECO:0000259" key="1">
    <source>
        <dbReference type="PROSITE" id="PS51406"/>
    </source>
</evidence>
<dbReference type="InterPro" id="IPR002181">
    <property type="entry name" value="Fibrinogen_a/b/g_C_dom"/>
</dbReference>
<dbReference type="Proteomes" id="UP001164746">
    <property type="component" value="Chromosome 10"/>
</dbReference>
<gene>
    <name evidence="2" type="ORF">MAR_031426</name>
</gene>
<dbReference type="InterPro" id="IPR050373">
    <property type="entry name" value="Fibrinogen_C-term_domain"/>
</dbReference>
<dbReference type="InterPro" id="IPR014716">
    <property type="entry name" value="Fibrinogen_a/b/g_C_1"/>
</dbReference>
<dbReference type="Gene3D" id="3.90.215.10">
    <property type="entry name" value="Gamma Fibrinogen, chain A, domain 1"/>
    <property type="match status" value="1"/>
</dbReference>
<dbReference type="PANTHER" id="PTHR19143">
    <property type="entry name" value="FIBRINOGEN/TENASCIN/ANGIOPOEITIN"/>
    <property type="match status" value="1"/>
</dbReference>
<sequence length="94" mass="10862">MPDVSRMSIDVLQQGLSRGSGVYRITPWNTNRDVEVNCDMETEGGGWTVFQRHFDGSVAFNRSFDEYERGFGSWMVNFGRFQEKTCTIDYGLFQ</sequence>